<gene>
    <name evidence="1" type="ORF">RF11_09228</name>
</gene>
<sequence length="409" mass="47386">MKRKLTALTEERLTNEGQNTTTLPILRCKGCRTYLSRRTGGVLSYMNRNIRANCKLSPEKILTGDARCFQTNLINWLIDCCEVCRWRNLVHFSNHLLGNGNGQRINGQTSDVVIQIDETLLKGIRRVNVGRLLGADENIPREEIEEWEEINKDGQLVLGRNHKRRITECHRQVDDNYKSGEVRLFIMEKRDQESLLSIIRRDVARGSIIWRDMWLLDMRIGRDGDGPVHEYVNYNERFGLIMEFTRKIETVGETEQTLVDWNHTIKKIGGEAGEILAPSQFSVIYKKPLELSFHYPLDFDYFLGFINVSVISNFGVHAYKKNDQSLFRITREVRIFTVNELVDISTHIDSSPIATIAIIFIRYPQAPGFWTKPWLGCNCANGRNDDRHQERQQSYPLYTISVAKFSQTL</sequence>
<evidence type="ECO:0000313" key="2">
    <source>
        <dbReference type="Proteomes" id="UP000031668"/>
    </source>
</evidence>
<proteinExistence type="predicted"/>
<protein>
    <submittedName>
        <fullName evidence="1">Uncharacterized protein</fullName>
    </submittedName>
</protein>
<comment type="caution">
    <text evidence="1">The sequence shown here is derived from an EMBL/GenBank/DDBJ whole genome shotgun (WGS) entry which is preliminary data.</text>
</comment>
<reference evidence="1 2" key="1">
    <citation type="journal article" date="2014" name="Genome Biol. Evol.">
        <title>The genome of the myxosporean Thelohanellus kitauei shows adaptations to nutrient acquisition within its fish host.</title>
        <authorList>
            <person name="Yang Y."/>
            <person name="Xiong J."/>
            <person name="Zhou Z."/>
            <person name="Huo F."/>
            <person name="Miao W."/>
            <person name="Ran C."/>
            <person name="Liu Y."/>
            <person name="Zhang J."/>
            <person name="Feng J."/>
            <person name="Wang M."/>
            <person name="Wang M."/>
            <person name="Wang L."/>
            <person name="Yao B."/>
        </authorList>
    </citation>
    <scope>NUCLEOTIDE SEQUENCE [LARGE SCALE GENOMIC DNA]</scope>
    <source>
        <strain evidence="1">Wuqing</strain>
    </source>
</reference>
<accession>A0A0C2J093</accession>
<evidence type="ECO:0000313" key="1">
    <source>
        <dbReference type="EMBL" id="KII71204.1"/>
    </source>
</evidence>
<name>A0A0C2J093_THEKT</name>
<organism evidence="1 2">
    <name type="scientific">Thelohanellus kitauei</name>
    <name type="common">Myxosporean</name>
    <dbReference type="NCBI Taxonomy" id="669202"/>
    <lineage>
        <taxon>Eukaryota</taxon>
        <taxon>Metazoa</taxon>
        <taxon>Cnidaria</taxon>
        <taxon>Myxozoa</taxon>
        <taxon>Myxosporea</taxon>
        <taxon>Bivalvulida</taxon>
        <taxon>Platysporina</taxon>
        <taxon>Myxobolidae</taxon>
        <taxon>Thelohanellus</taxon>
    </lineage>
</organism>
<keyword evidence="2" id="KW-1185">Reference proteome</keyword>
<dbReference type="Proteomes" id="UP000031668">
    <property type="component" value="Unassembled WGS sequence"/>
</dbReference>
<dbReference type="EMBL" id="JWZT01001836">
    <property type="protein sequence ID" value="KII71204.1"/>
    <property type="molecule type" value="Genomic_DNA"/>
</dbReference>
<dbReference type="AlphaFoldDB" id="A0A0C2J093"/>